<proteinExistence type="predicted"/>
<organism evidence="2 3">
    <name type="scientific">Mesorhizobium australafricanum</name>
    <dbReference type="NCBI Taxonomy" id="3072311"/>
    <lineage>
        <taxon>Bacteria</taxon>
        <taxon>Pseudomonadati</taxon>
        <taxon>Pseudomonadota</taxon>
        <taxon>Alphaproteobacteria</taxon>
        <taxon>Hyphomicrobiales</taxon>
        <taxon>Phyllobacteriaceae</taxon>
        <taxon>Mesorhizobium</taxon>
    </lineage>
</organism>
<accession>A0ABU4X1N4</accession>
<reference evidence="2 3" key="1">
    <citation type="submission" date="2023-08" db="EMBL/GenBank/DDBJ databases">
        <title>Implementing the SeqCode for naming new Mesorhizobium species isolated from Vachellia karroo root nodules.</title>
        <authorList>
            <person name="Van Lill M."/>
        </authorList>
    </citation>
    <scope>NUCLEOTIDE SEQUENCE [LARGE SCALE GENOMIC DNA]</scope>
    <source>
        <strain evidence="2 3">VK3E</strain>
    </source>
</reference>
<dbReference type="RefSeq" id="WP_320216222.1">
    <property type="nucleotide sequence ID" value="NZ_JAVIIS010000035.1"/>
</dbReference>
<feature type="region of interest" description="Disordered" evidence="1">
    <location>
        <begin position="1"/>
        <end position="30"/>
    </location>
</feature>
<evidence type="ECO:0000256" key="1">
    <source>
        <dbReference type="SAM" id="MobiDB-lite"/>
    </source>
</evidence>
<dbReference type="Proteomes" id="UP001272097">
    <property type="component" value="Unassembled WGS sequence"/>
</dbReference>
<dbReference type="EMBL" id="JAVIIS010000035">
    <property type="protein sequence ID" value="MDX8442232.1"/>
    <property type="molecule type" value="Genomic_DNA"/>
</dbReference>
<keyword evidence="3" id="KW-1185">Reference proteome</keyword>
<comment type="caution">
    <text evidence="2">The sequence shown here is derived from an EMBL/GenBank/DDBJ whole genome shotgun (WGS) entry which is preliminary data.</text>
</comment>
<feature type="compositionally biased region" description="Polar residues" evidence="1">
    <location>
        <begin position="1"/>
        <end position="11"/>
    </location>
</feature>
<evidence type="ECO:0000313" key="2">
    <source>
        <dbReference type="EMBL" id="MDX8442232.1"/>
    </source>
</evidence>
<evidence type="ECO:0000313" key="3">
    <source>
        <dbReference type="Proteomes" id="UP001272097"/>
    </source>
</evidence>
<sequence>MAKQTQSTKANTEPRKGMPSPRLGESEFKRRYELNADKDIQAEVTNAALALAEAVEKRRAGAFPAVGAGREDPRPN</sequence>
<protein>
    <submittedName>
        <fullName evidence="2">Uncharacterized protein</fullName>
    </submittedName>
</protein>
<name>A0ABU4X1N4_9HYPH</name>
<gene>
    <name evidence="2" type="ORF">RFM51_21830</name>
</gene>